<keyword evidence="22" id="KW-1185">Reference proteome</keyword>
<evidence type="ECO:0000256" key="18">
    <source>
        <dbReference type="ARBA" id="ARBA00083677"/>
    </source>
</evidence>
<dbReference type="InterPro" id="IPR003599">
    <property type="entry name" value="Ig_sub"/>
</dbReference>
<dbReference type="GeneTree" id="ENSGT01030000234540"/>
<feature type="signal peptide" evidence="19">
    <location>
        <begin position="1"/>
        <end position="28"/>
    </location>
</feature>
<dbReference type="PANTHER" id="PTHR12080">
    <property type="entry name" value="SIGNALING LYMPHOCYTIC ACTIVATION MOLECULE"/>
    <property type="match status" value="1"/>
</dbReference>
<dbReference type="Pfam" id="PF11465">
    <property type="entry name" value="Receptor_2B4"/>
    <property type="match status" value="1"/>
</dbReference>
<keyword evidence="10" id="KW-1015">Disulfide bond</keyword>
<evidence type="ECO:0000313" key="21">
    <source>
        <dbReference type="Ensembl" id="ENSMICP00000047073.1"/>
    </source>
</evidence>
<reference evidence="21" key="1">
    <citation type="submission" date="2016-12" db="EMBL/GenBank/DDBJ databases">
        <title>Mouse lemur reference genome and diversity panel.</title>
        <authorList>
            <person name="Harris R."/>
            <person name="Larsen P."/>
            <person name="Liu Y."/>
            <person name="Hughes D.S."/>
            <person name="Murali S."/>
            <person name="Raveendran M."/>
            <person name="Korchina V."/>
            <person name="Wang M."/>
            <person name="Jhangiani S."/>
            <person name="Bandaranaike D."/>
            <person name="Bellair M."/>
            <person name="Blankenburg K."/>
            <person name="Chao H."/>
            <person name="Dahdouli M."/>
            <person name="Dinh H."/>
            <person name="Doddapaneni H."/>
            <person name="English A."/>
            <person name="Firestine M."/>
            <person name="Gnanaolivu R."/>
            <person name="Gross S."/>
            <person name="Hernandez B."/>
            <person name="Javaid M."/>
            <person name="Jayaseelan J."/>
            <person name="Jones J."/>
            <person name="Khan Z."/>
            <person name="Kovar C."/>
            <person name="Kurapati P."/>
            <person name="Le B."/>
            <person name="Lee S."/>
            <person name="Li M."/>
            <person name="Mathew T."/>
            <person name="Narasimhan A."/>
            <person name="Ngo D."/>
            <person name="Nguyen L."/>
            <person name="Okwuonu G."/>
            <person name="Ongeri F."/>
            <person name="Osuji N."/>
            <person name="Pu L.-L."/>
            <person name="Puazo M."/>
            <person name="Quiroz J."/>
            <person name="Raj R."/>
            <person name="Rajbhandari K."/>
            <person name="Reid J.G."/>
            <person name="Santibanez J."/>
            <person name="Sexton D."/>
            <person name="Skinner E."/>
            <person name="Vee V."/>
            <person name="Weissenberger G."/>
            <person name="Wu Y."/>
            <person name="Xin Y."/>
            <person name="Han Y."/>
            <person name="Campbell C."/>
            <person name="Brown A."/>
            <person name="Sullivan B."/>
            <person name="Shelton J."/>
            <person name="Brown S."/>
            <person name="Dudchenko O."/>
            <person name="Machol I."/>
            <person name="Durand N."/>
            <person name="Shamim M."/>
            <person name="Lieberman A."/>
            <person name="Muzny D.M."/>
            <person name="Richards S."/>
            <person name="Yoder A."/>
            <person name="Worley K.C."/>
            <person name="Rogers J."/>
            <person name="Gibbs R.A."/>
        </authorList>
    </citation>
    <scope>NUCLEOTIDE SEQUENCE [LARGE SCALE GENOMIC DNA]</scope>
</reference>
<keyword evidence="4" id="KW-1003">Cell membrane</keyword>
<keyword evidence="13" id="KW-0393">Immunoglobulin domain</keyword>
<keyword evidence="6" id="KW-0336">GPI-anchor</keyword>
<keyword evidence="11" id="KW-0325">Glycoprotein</keyword>
<evidence type="ECO:0000256" key="12">
    <source>
        <dbReference type="ARBA" id="ARBA00023288"/>
    </source>
</evidence>
<sequence length="267" mass="30276">MSARGWEWCLAVELLLLPLLFLATNAQGHSTGEVIVVSGSNVSLQISKSLPDNYKQLTWFYTIHQKIVEWDSGKSKYFNTKFKGRVVLDPESGALNIYNVQKEDSSTYLMRVSNATGKEQEWKILLKVFDPVPTPAINIEKTEETNNTCYLKLSCVIPDQSVNYTWYADSGLLPEAYQRSVLELRVPEPQKYSKFYTCEVSNPVSSKNDTVYFIPPCTLGKKHPLGTWSGHRVTSFLLNEERCGRPPQPPGTECWWSISKVPGRARD</sequence>
<evidence type="ECO:0000256" key="4">
    <source>
        <dbReference type="ARBA" id="ARBA00022475"/>
    </source>
</evidence>
<evidence type="ECO:0000256" key="11">
    <source>
        <dbReference type="ARBA" id="ARBA00023180"/>
    </source>
</evidence>
<evidence type="ECO:0000256" key="16">
    <source>
        <dbReference type="ARBA" id="ARBA00075440"/>
    </source>
</evidence>
<dbReference type="GO" id="GO:0098552">
    <property type="term" value="C:side of membrane"/>
    <property type="evidence" value="ECO:0007669"/>
    <property type="project" value="UniProtKB-KW"/>
</dbReference>
<accession>A0A8C5Y8H5</accession>
<dbReference type="Ensembl" id="ENSMICT00000060114.1">
    <property type="protein sequence ID" value="ENSMICP00000047073.1"/>
    <property type="gene ID" value="ENSMICG00000027704.2"/>
</dbReference>
<evidence type="ECO:0000256" key="14">
    <source>
        <dbReference type="ARBA" id="ARBA00063373"/>
    </source>
</evidence>
<dbReference type="Gene3D" id="2.60.40.10">
    <property type="entry name" value="Immunoglobulins"/>
    <property type="match status" value="2"/>
</dbReference>
<dbReference type="GO" id="GO:0030101">
    <property type="term" value="P:natural killer cell activation"/>
    <property type="evidence" value="ECO:0007669"/>
    <property type="project" value="Ensembl"/>
</dbReference>
<evidence type="ECO:0000256" key="15">
    <source>
        <dbReference type="ARBA" id="ARBA00070691"/>
    </source>
</evidence>
<evidence type="ECO:0000256" key="2">
    <source>
        <dbReference type="ARBA" id="ARBA00004609"/>
    </source>
</evidence>
<reference evidence="21" key="3">
    <citation type="submission" date="2025-09" db="UniProtKB">
        <authorList>
            <consortium name="Ensembl"/>
        </authorList>
    </citation>
    <scope>IDENTIFICATION</scope>
</reference>
<keyword evidence="9" id="KW-0472">Membrane</keyword>
<dbReference type="GO" id="GO:0005576">
    <property type="term" value="C:extracellular region"/>
    <property type="evidence" value="ECO:0007669"/>
    <property type="project" value="UniProtKB-SubCell"/>
</dbReference>
<dbReference type="Proteomes" id="UP000694394">
    <property type="component" value="Chromosome 2"/>
</dbReference>
<evidence type="ECO:0000256" key="7">
    <source>
        <dbReference type="ARBA" id="ARBA00022729"/>
    </source>
</evidence>
<gene>
    <name evidence="21" type="primary">CD48</name>
</gene>
<dbReference type="InterPro" id="IPR024303">
    <property type="entry name" value="NK_rcpt_2B4_Ig_dom"/>
</dbReference>
<keyword evidence="12" id="KW-0449">Lipoprotein</keyword>
<dbReference type="GO" id="GO:0005886">
    <property type="term" value="C:plasma membrane"/>
    <property type="evidence" value="ECO:0007669"/>
    <property type="project" value="UniProtKB-SubCell"/>
</dbReference>
<comment type="subcellular location">
    <subcellularLocation>
        <location evidence="2">Cell membrane</location>
        <topology evidence="2">Lipid-anchor</topology>
        <topology evidence="2">GPI-anchor</topology>
    </subcellularLocation>
    <subcellularLocation>
        <location evidence="1">Membrane raft</location>
    </subcellularLocation>
    <subcellularLocation>
        <location evidence="3">Secreted</location>
    </subcellularLocation>
</comment>
<evidence type="ECO:0000256" key="19">
    <source>
        <dbReference type="SAM" id="SignalP"/>
    </source>
</evidence>
<evidence type="ECO:0000256" key="10">
    <source>
        <dbReference type="ARBA" id="ARBA00023157"/>
    </source>
</evidence>
<reference evidence="21" key="2">
    <citation type="submission" date="2025-08" db="UniProtKB">
        <authorList>
            <consortium name="Ensembl"/>
        </authorList>
    </citation>
    <scope>IDENTIFICATION</scope>
</reference>
<evidence type="ECO:0000256" key="9">
    <source>
        <dbReference type="ARBA" id="ARBA00023136"/>
    </source>
</evidence>
<dbReference type="CDD" id="cd05775">
    <property type="entry name" value="IgV_CD2_like_N"/>
    <property type="match status" value="1"/>
</dbReference>
<evidence type="ECO:0000313" key="22">
    <source>
        <dbReference type="Proteomes" id="UP000694394"/>
    </source>
</evidence>
<dbReference type="PROSITE" id="PS50835">
    <property type="entry name" value="IG_LIKE"/>
    <property type="match status" value="1"/>
</dbReference>
<organism evidence="21 22">
    <name type="scientific">Microcebus murinus</name>
    <name type="common">Gray mouse lemur</name>
    <name type="synonym">Lemur murinus</name>
    <dbReference type="NCBI Taxonomy" id="30608"/>
    <lineage>
        <taxon>Eukaryota</taxon>
        <taxon>Metazoa</taxon>
        <taxon>Chordata</taxon>
        <taxon>Craniata</taxon>
        <taxon>Vertebrata</taxon>
        <taxon>Euteleostomi</taxon>
        <taxon>Mammalia</taxon>
        <taxon>Eutheria</taxon>
        <taxon>Euarchontoglires</taxon>
        <taxon>Primates</taxon>
        <taxon>Strepsirrhini</taxon>
        <taxon>Lemuriformes</taxon>
        <taxon>Cheirogaleidae</taxon>
        <taxon>Microcebus</taxon>
    </lineage>
</organism>
<dbReference type="GO" id="GO:0045121">
    <property type="term" value="C:membrane raft"/>
    <property type="evidence" value="ECO:0007669"/>
    <property type="project" value="UniProtKB-SubCell"/>
</dbReference>
<evidence type="ECO:0000259" key="20">
    <source>
        <dbReference type="PROSITE" id="PS50835"/>
    </source>
</evidence>
<feature type="domain" description="Ig-like" evidence="20">
    <location>
        <begin position="135"/>
        <end position="212"/>
    </location>
</feature>
<comment type="subunit">
    <text evidence="14">Interacts with CD2. Interacts with CD244; this interaction is possible not only on different cells (trans interaction) but also on the same cell (cis interaction). Interacts with LCK.</text>
</comment>
<protein>
    <recommendedName>
        <fullName evidence="15">CD48 antigen</fullName>
    </recommendedName>
    <alternativeName>
        <fullName evidence="18">BCM1 surface antigen</fullName>
    </alternativeName>
    <alternativeName>
        <fullName evidence="17">SLAM family member 2</fullName>
    </alternativeName>
    <alternativeName>
        <fullName evidence="16">Signaling lymphocytic activation molecule 2</fullName>
    </alternativeName>
</protein>
<dbReference type="EMBL" id="ABDC03003098">
    <property type="status" value="NOT_ANNOTATED_CDS"/>
    <property type="molecule type" value="Genomic_DNA"/>
</dbReference>
<dbReference type="InterPro" id="IPR013783">
    <property type="entry name" value="Ig-like_fold"/>
</dbReference>
<evidence type="ECO:0000256" key="3">
    <source>
        <dbReference type="ARBA" id="ARBA00004613"/>
    </source>
</evidence>
<dbReference type="InterPro" id="IPR036179">
    <property type="entry name" value="Ig-like_dom_sf"/>
</dbReference>
<evidence type="ECO:0000256" key="13">
    <source>
        <dbReference type="ARBA" id="ARBA00023319"/>
    </source>
</evidence>
<dbReference type="InterPro" id="IPR007110">
    <property type="entry name" value="Ig-like_dom"/>
</dbReference>
<evidence type="ECO:0000256" key="1">
    <source>
        <dbReference type="ARBA" id="ARBA00004285"/>
    </source>
</evidence>
<dbReference type="PANTHER" id="PTHR12080:SF134">
    <property type="entry name" value="CD48 ANTIGEN"/>
    <property type="match status" value="1"/>
</dbReference>
<evidence type="ECO:0000256" key="5">
    <source>
        <dbReference type="ARBA" id="ARBA00022525"/>
    </source>
</evidence>
<keyword evidence="5" id="KW-0964">Secreted</keyword>
<evidence type="ECO:0000256" key="17">
    <source>
        <dbReference type="ARBA" id="ARBA00078224"/>
    </source>
</evidence>
<dbReference type="SMART" id="SM00409">
    <property type="entry name" value="IG"/>
    <property type="match status" value="1"/>
</dbReference>
<dbReference type="FunFam" id="2.60.40.10:FF:001954">
    <property type="entry name" value="CD48 antigen"/>
    <property type="match status" value="1"/>
</dbReference>
<evidence type="ECO:0000256" key="8">
    <source>
        <dbReference type="ARBA" id="ARBA00022737"/>
    </source>
</evidence>
<name>A0A8C5Y8H5_MICMU</name>
<dbReference type="InterPro" id="IPR015631">
    <property type="entry name" value="CD2/SLAM_rcpt"/>
</dbReference>
<feature type="chain" id="PRO_5034926306" description="CD48 antigen" evidence="19">
    <location>
        <begin position="29"/>
        <end position="267"/>
    </location>
</feature>
<keyword evidence="7 19" id="KW-0732">Signal</keyword>
<dbReference type="AlphaFoldDB" id="A0A8C5Y8H5"/>
<evidence type="ECO:0000256" key="6">
    <source>
        <dbReference type="ARBA" id="ARBA00022622"/>
    </source>
</evidence>
<dbReference type="SUPFAM" id="SSF48726">
    <property type="entry name" value="Immunoglobulin"/>
    <property type="match status" value="2"/>
</dbReference>
<keyword evidence="8" id="KW-0677">Repeat</keyword>
<dbReference type="GO" id="GO:0048018">
    <property type="term" value="F:receptor ligand activity"/>
    <property type="evidence" value="ECO:0007669"/>
    <property type="project" value="Ensembl"/>
</dbReference>
<proteinExistence type="predicted"/>